<keyword evidence="4" id="KW-0597">Phosphoprotein</keyword>
<keyword evidence="7" id="KW-0418">Kinase</keyword>
<keyword evidence="9" id="KW-0902">Two-component regulatory system</keyword>
<name>A0A2W1NQW1_PAEXE</name>
<protein>
    <recommendedName>
        <fullName evidence="3">histidine kinase</fullName>
        <ecNumber evidence="3">2.7.13.3</ecNumber>
    </recommendedName>
</protein>
<evidence type="ECO:0000313" key="12">
    <source>
        <dbReference type="Proteomes" id="UP000214746"/>
    </source>
</evidence>
<evidence type="ECO:0000256" key="4">
    <source>
        <dbReference type="ARBA" id="ARBA00022553"/>
    </source>
</evidence>
<reference evidence="11" key="1">
    <citation type="submission" date="2018-06" db="EMBL/GenBank/DDBJ databases">
        <title>Paenibacillus xerothermodurans sp. nov. an extremely dry heat resistant spore forming bacterium isolated from the soil of Cape Canaveral, Florida.</title>
        <authorList>
            <person name="Seuylemezian A."/>
            <person name="Kaur N."/>
            <person name="Patil P."/>
            <person name="Patil P."/>
            <person name="Mayilraj S."/>
            <person name="Vaishampayan P."/>
        </authorList>
    </citation>
    <scope>NUCLEOTIDE SEQUENCE [LARGE SCALE GENOMIC DNA]</scope>
    <source>
        <strain evidence="11">ATCC 27380</strain>
    </source>
</reference>
<dbReference type="Proteomes" id="UP000214746">
    <property type="component" value="Unassembled WGS sequence"/>
</dbReference>
<keyword evidence="5" id="KW-0808">Transferase</keyword>
<dbReference type="EMBL" id="NHRJ02000009">
    <property type="protein sequence ID" value="PZE20126.1"/>
    <property type="molecule type" value="Genomic_DNA"/>
</dbReference>
<dbReference type="InterPro" id="IPR005467">
    <property type="entry name" value="His_kinase_dom"/>
</dbReference>
<comment type="subcellular location">
    <subcellularLocation>
        <location evidence="2">Membrane</location>
    </subcellularLocation>
</comment>
<evidence type="ECO:0000256" key="5">
    <source>
        <dbReference type="ARBA" id="ARBA00022679"/>
    </source>
</evidence>
<dbReference type="SMART" id="SM00387">
    <property type="entry name" value="HATPase_c"/>
    <property type="match status" value="1"/>
</dbReference>
<keyword evidence="8 11" id="KW-0067">ATP-binding</keyword>
<dbReference type="GO" id="GO:0004721">
    <property type="term" value="F:phosphoprotein phosphatase activity"/>
    <property type="evidence" value="ECO:0007669"/>
    <property type="project" value="TreeGrafter"/>
</dbReference>
<dbReference type="InterPro" id="IPR050351">
    <property type="entry name" value="BphY/WalK/GraS-like"/>
</dbReference>
<dbReference type="GO" id="GO:0016036">
    <property type="term" value="P:cellular response to phosphate starvation"/>
    <property type="evidence" value="ECO:0007669"/>
    <property type="project" value="TreeGrafter"/>
</dbReference>
<feature type="domain" description="Histidine kinase" evidence="10">
    <location>
        <begin position="1"/>
        <end position="102"/>
    </location>
</feature>
<dbReference type="PANTHER" id="PTHR45453:SF1">
    <property type="entry name" value="PHOSPHATE REGULON SENSOR PROTEIN PHOR"/>
    <property type="match status" value="1"/>
</dbReference>
<dbReference type="InterPro" id="IPR004358">
    <property type="entry name" value="Sig_transdc_His_kin-like_C"/>
</dbReference>
<comment type="caution">
    <text evidence="11">The sequence shown here is derived from an EMBL/GenBank/DDBJ whole genome shotgun (WGS) entry which is preliminary data.</text>
</comment>
<evidence type="ECO:0000256" key="9">
    <source>
        <dbReference type="ARBA" id="ARBA00023012"/>
    </source>
</evidence>
<accession>A0A2W1NQW1</accession>
<dbReference type="GO" id="GO:0000155">
    <property type="term" value="F:phosphorelay sensor kinase activity"/>
    <property type="evidence" value="ECO:0007669"/>
    <property type="project" value="TreeGrafter"/>
</dbReference>
<dbReference type="GO" id="GO:0005886">
    <property type="term" value="C:plasma membrane"/>
    <property type="evidence" value="ECO:0007669"/>
    <property type="project" value="TreeGrafter"/>
</dbReference>
<evidence type="ECO:0000256" key="7">
    <source>
        <dbReference type="ARBA" id="ARBA00022777"/>
    </source>
</evidence>
<evidence type="ECO:0000256" key="6">
    <source>
        <dbReference type="ARBA" id="ARBA00022741"/>
    </source>
</evidence>
<evidence type="ECO:0000256" key="8">
    <source>
        <dbReference type="ARBA" id="ARBA00022840"/>
    </source>
</evidence>
<dbReference type="RefSeq" id="WP_089200739.1">
    <property type="nucleotide sequence ID" value="NZ_NHRJ02000009.1"/>
</dbReference>
<sequence>MSFTTAIKHTPAEAAVELHFHIDHGGLLVKAQDGGSGIDPAGLPFIFDRFYKKDKSRNSAAGGSGLGLAIAREIIEFHGGRIWAESRQEQGARICFVLPLAAPRELSGRERS</sequence>
<dbReference type="PANTHER" id="PTHR45453">
    <property type="entry name" value="PHOSPHATE REGULON SENSOR PROTEIN PHOR"/>
    <property type="match status" value="1"/>
</dbReference>
<organism evidence="11 12">
    <name type="scientific">Paenibacillus xerothermodurans</name>
    <dbReference type="NCBI Taxonomy" id="1977292"/>
    <lineage>
        <taxon>Bacteria</taxon>
        <taxon>Bacillati</taxon>
        <taxon>Bacillota</taxon>
        <taxon>Bacilli</taxon>
        <taxon>Bacillales</taxon>
        <taxon>Paenibacillaceae</taxon>
        <taxon>Paenibacillus</taxon>
    </lineage>
</organism>
<dbReference type="OrthoDB" id="9813151at2"/>
<dbReference type="EC" id="2.7.13.3" evidence="3"/>
<dbReference type="Pfam" id="PF02518">
    <property type="entry name" value="HATPase_c"/>
    <property type="match status" value="1"/>
</dbReference>
<dbReference type="SUPFAM" id="SSF55874">
    <property type="entry name" value="ATPase domain of HSP90 chaperone/DNA topoisomerase II/histidine kinase"/>
    <property type="match status" value="1"/>
</dbReference>
<dbReference type="InterPro" id="IPR036890">
    <property type="entry name" value="HATPase_C_sf"/>
</dbReference>
<evidence type="ECO:0000256" key="3">
    <source>
        <dbReference type="ARBA" id="ARBA00012438"/>
    </source>
</evidence>
<evidence type="ECO:0000313" key="11">
    <source>
        <dbReference type="EMBL" id="PZE20126.1"/>
    </source>
</evidence>
<evidence type="ECO:0000256" key="1">
    <source>
        <dbReference type="ARBA" id="ARBA00000085"/>
    </source>
</evidence>
<keyword evidence="12" id="KW-1185">Reference proteome</keyword>
<proteinExistence type="predicted"/>
<dbReference type="Gene3D" id="3.30.565.10">
    <property type="entry name" value="Histidine kinase-like ATPase, C-terminal domain"/>
    <property type="match status" value="1"/>
</dbReference>
<dbReference type="PROSITE" id="PS50109">
    <property type="entry name" value="HIS_KIN"/>
    <property type="match status" value="1"/>
</dbReference>
<evidence type="ECO:0000259" key="10">
    <source>
        <dbReference type="PROSITE" id="PS50109"/>
    </source>
</evidence>
<gene>
    <name evidence="11" type="ORF">CBW46_014620</name>
</gene>
<dbReference type="GO" id="GO:0005524">
    <property type="term" value="F:ATP binding"/>
    <property type="evidence" value="ECO:0007669"/>
    <property type="project" value="UniProtKB-KW"/>
</dbReference>
<comment type="catalytic activity">
    <reaction evidence="1">
        <text>ATP + protein L-histidine = ADP + protein N-phospho-L-histidine.</text>
        <dbReference type="EC" id="2.7.13.3"/>
    </reaction>
</comment>
<keyword evidence="6" id="KW-0547">Nucleotide-binding</keyword>
<dbReference type="AlphaFoldDB" id="A0A2W1NQW1"/>
<dbReference type="PRINTS" id="PR00344">
    <property type="entry name" value="BCTRLSENSOR"/>
</dbReference>
<dbReference type="CDD" id="cd00075">
    <property type="entry name" value="HATPase"/>
    <property type="match status" value="1"/>
</dbReference>
<dbReference type="InterPro" id="IPR003594">
    <property type="entry name" value="HATPase_dom"/>
</dbReference>
<evidence type="ECO:0000256" key="2">
    <source>
        <dbReference type="ARBA" id="ARBA00004370"/>
    </source>
</evidence>